<organism evidence="10 11">
    <name type="scientific">Nocardia seriolae</name>
    <dbReference type="NCBI Taxonomy" id="37332"/>
    <lineage>
        <taxon>Bacteria</taxon>
        <taxon>Bacillati</taxon>
        <taxon>Actinomycetota</taxon>
        <taxon>Actinomycetes</taxon>
        <taxon>Mycobacteriales</taxon>
        <taxon>Nocardiaceae</taxon>
        <taxon>Nocardia</taxon>
    </lineage>
</organism>
<dbReference type="EMBL" id="CP017839">
    <property type="protein sequence ID" value="APA96523.1"/>
    <property type="molecule type" value="Genomic_DNA"/>
</dbReference>
<feature type="transmembrane region" description="Helical" evidence="8">
    <location>
        <begin position="948"/>
        <end position="970"/>
    </location>
</feature>
<evidence type="ECO:0000256" key="2">
    <source>
        <dbReference type="ARBA" id="ARBA00007430"/>
    </source>
</evidence>
<evidence type="ECO:0000256" key="6">
    <source>
        <dbReference type="ARBA" id="ARBA00023136"/>
    </source>
</evidence>
<feature type="transmembrane region" description="Helical" evidence="8">
    <location>
        <begin position="112"/>
        <end position="131"/>
    </location>
</feature>
<feature type="transmembrane region" description="Helical" evidence="8">
    <location>
        <begin position="52"/>
        <end position="70"/>
    </location>
</feature>
<dbReference type="PANTHER" id="PTHR30250">
    <property type="entry name" value="PST FAMILY PREDICTED COLANIC ACID TRANSPORTER"/>
    <property type="match status" value="1"/>
</dbReference>
<accession>A0ABC8AR07</accession>
<gene>
    <name evidence="10" type="ORF">NS506_02459</name>
</gene>
<feature type="transmembrane region" description="Helical" evidence="8">
    <location>
        <begin position="823"/>
        <end position="845"/>
    </location>
</feature>
<feature type="transmembrane region" description="Helical" evidence="8">
    <location>
        <begin position="865"/>
        <end position="883"/>
    </location>
</feature>
<feature type="region of interest" description="Disordered" evidence="7">
    <location>
        <begin position="434"/>
        <end position="515"/>
    </location>
</feature>
<keyword evidence="3" id="KW-1003">Cell membrane</keyword>
<dbReference type="InterPro" id="IPR007016">
    <property type="entry name" value="O-antigen_ligase-rel_domated"/>
</dbReference>
<feature type="region of interest" description="Disordered" evidence="7">
    <location>
        <begin position="988"/>
        <end position="1012"/>
    </location>
</feature>
<evidence type="ECO:0000313" key="10">
    <source>
        <dbReference type="EMBL" id="APA96523.1"/>
    </source>
</evidence>
<evidence type="ECO:0000256" key="8">
    <source>
        <dbReference type="SAM" id="Phobius"/>
    </source>
</evidence>
<feature type="transmembrane region" description="Helical" evidence="8">
    <location>
        <begin position="684"/>
        <end position="704"/>
    </location>
</feature>
<feature type="transmembrane region" description="Helical" evidence="8">
    <location>
        <begin position="202"/>
        <end position="221"/>
    </location>
</feature>
<name>A0ABC8AR07_9NOCA</name>
<reference evidence="10 11" key="1">
    <citation type="submission" date="2016-10" db="EMBL/GenBank/DDBJ databases">
        <title>Genome sequence of Nocardia seriolae strain EM150506, isolated from Anguila japonica.</title>
        <authorList>
            <person name="Han H.-J."/>
        </authorList>
    </citation>
    <scope>NUCLEOTIDE SEQUENCE [LARGE SCALE GENOMIC DNA]</scope>
    <source>
        <strain evidence="10 11">EM150506</strain>
    </source>
</reference>
<evidence type="ECO:0000256" key="3">
    <source>
        <dbReference type="ARBA" id="ARBA00022475"/>
    </source>
</evidence>
<feature type="transmembrane region" description="Helical" evidence="8">
    <location>
        <begin position="919"/>
        <end position="942"/>
    </location>
</feature>
<dbReference type="Pfam" id="PF04932">
    <property type="entry name" value="Wzy_C"/>
    <property type="match status" value="1"/>
</dbReference>
<evidence type="ECO:0000313" key="11">
    <source>
        <dbReference type="Proteomes" id="UP000180166"/>
    </source>
</evidence>
<dbReference type="KEGG" id="nsr:NS506_02459"/>
<feature type="transmembrane region" description="Helical" evidence="8">
    <location>
        <begin position="82"/>
        <end position="100"/>
    </location>
</feature>
<dbReference type="CDD" id="cd13127">
    <property type="entry name" value="MATE_tuaB_like"/>
    <property type="match status" value="1"/>
</dbReference>
<feature type="transmembrane region" description="Helical" evidence="8">
    <location>
        <begin position="348"/>
        <end position="374"/>
    </location>
</feature>
<feature type="transmembrane region" description="Helical" evidence="8">
    <location>
        <begin position="413"/>
        <end position="433"/>
    </location>
</feature>
<keyword evidence="4 8" id="KW-0812">Transmembrane</keyword>
<feature type="domain" description="O-antigen ligase-related" evidence="9">
    <location>
        <begin position="235"/>
        <end position="359"/>
    </location>
</feature>
<evidence type="ECO:0000256" key="4">
    <source>
        <dbReference type="ARBA" id="ARBA00022692"/>
    </source>
</evidence>
<keyword evidence="6 8" id="KW-0472">Membrane</keyword>
<feature type="transmembrane region" description="Helical" evidence="8">
    <location>
        <begin position="228"/>
        <end position="246"/>
    </location>
</feature>
<dbReference type="Proteomes" id="UP000180166">
    <property type="component" value="Chromosome"/>
</dbReference>
<feature type="transmembrane region" description="Helical" evidence="8">
    <location>
        <begin position="657"/>
        <end position="678"/>
    </location>
</feature>
<dbReference type="PANTHER" id="PTHR30250:SF10">
    <property type="entry name" value="LIPOPOLYSACCHARIDE BIOSYNTHESIS PROTEIN WZXC"/>
    <property type="match status" value="1"/>
</dbReference>
<sequence>MSTAQVVAGRSAVGERRREAKPWALAILCVLIPILPAYVVPGGPLKSNGAPAKVLALWLFGLVVLGFVAGRRTGRERRINPGVAVLLVYFFAWLWIYGLGRLHIDDPLLEAAKSRAVIALIANIGAALYVFARIKTIRDRDFVLGALLIGLAFECAVGLLQGVASVDLRFLFQPPGFVVNTTDLTLDERIGAKRVIGTAQHAIEFSVLAVAAVPLGVYFARNARRGEVRVLAAVAALLGLAAMPAAVSRSGVISLVVALLVYMFYFRVRTIAIAATALVLAVVGYIAIFPTVVNALWGTITGSADDPSIKHRTEDYAGVSRIFHDHPYFGLGLGGQPHLLDNEWLQTVVQGGIVGIAAMIVLSGGALFGVSGGLRAARTRREREQAFMLGAVVAAILVSSTTFDLFYYQQATLIFFITFALLWSTYSIPAQGGGGLGRSRFRRDPPPGGLPATNGRAESHAPEPKPPAAENAPAVTEPEPPAAVQGPPVADTESLAASLEPPATDAESPAVGKGLSSGVRWTSVSMVGREIARTGFTVLLARLIGPDAFGIVAQATVYLGILSLLLDQGFASALIQRPTLDRYMPGATMTVNIGVGAVLAAVTIGIAPAWAAFMHTPDLKWVLIALAPSLIVRAAAITPRAMLWREMEFRKNGIADITSALLGGAVGLAVVLAGGTYWALVAQLVTTDLVITVVLIAVAGSWPNLRLNRLREIAGFSWRAFVGAVLVNSLARNADNLLIGRFQGAQALAFYALAYRLLLLPVQLTVQSIGSVLFPLFARLADNLPALRAELARATRIMALVALPGMALVSIAAPQLIQLVFGSAWAPAIPIVRVLAMAGALPAVYQPSTIPVMLGLGHAKLQLRYAVLCTAVSIGGIVAGLPFGPFGVAVGYSAATVALLPVEWVVRRRCVGVSLRTQFTQLLPGLHIAFWMAAAYASIALILPGHDFVILCAGTAVALAVGAVVLRLAYRTQLDEILHLVRRVAGKRGNDTEPAPEPPAARTADPSGTRSP</sequence>
<feature type="transmembrane region" description="Helical" evidence="8">
    <location>
        <begin position="797"/>
        <end position="817"/>
    </location>
</feature>
<evidence type="ECO:0000256" key="5">
    <source>
        <dbReference type="ARBA" id="ARBA00022989"/>
    </source>
</evidence>
<evidence type="ECO:0000256" key="1">
    <source>
        <dbReference type="ARBA" id="ARBA00004651"/>
    </source>
</evidence>
<feature type="transmembrane region" description="Helical" evidence="8">
    <location>
        <begin position="23"/>
        <end position="40"/>
    </location>
</feature>
<dbReference type="AlphaFoldDB" id="A0ABC8AR07"/>
<keyword evidence="5 8" id="KW-1133">Transmembrane helix</keyword>
<dbReference type="InterPro" id="IPR050833">
    <property type="entry name" value="Poly_Biosynth_Transport"/>
</dbReference>
<feature type="transmembrane region" description="Helical" evidence="8">
    <location>
        <begin position="619"/>
        <end position="636"/>
    </location>
</feature>
<dbReference type="Pfam" id="PF13440">
    <property type="entry name" value="Polysacc_synt_3"/>
    <property type="match status" value="1"/>
</dbReference>
<comment type="similarity">
    <text evidence="2">Belongs to the polysaccharide synthase family.</text>
</comment>
<feature type="transmembrane region" description="Helical" evidence="8">
    <location>
        <begin position="386"/>
        <end position="407"/>
    </location>
</feature>
<comment type="subcellular location">
    <subcellularLocation>
        <location evidence="1">Cell membrane</location>
        <topology evidence="1">Multi-pass membrane protein</topology>
    </subcellularLocation>
</comment>
<dbReference type="RefSeq" id="WP_071343733.1">
    <property type="nucleotide sequence ID" value="NZ_CP017839.1"/>
</dbReference>
<protein>
    <submittedName>
        <fullName evidence="10">Teichuronic acid biosynthesis protein TuaB</fullName>
    </submittedName>
</protein>
<feature type="transmembrane region" description="Helical" evidence="8">
    <location>
        <begin position="252"/>
        <end position="268"/>
    </location>
</feature>
<feature type="transmembrane region" description="Helical" evidence="8">
    <location>
        <begin position="889"/>
        <end position="907"/>
    </location>
</feature>
<feature type="transmembrane region" description="Helical" evidence="8">
    <location>
        <begin position="591"/>
        <end position="613"/>
    </location>
</feature>
<feature type="compositionally biased region" description="Low complexity" evidence="7">
    <location>
        <begin position="468"/>
        <end position="477"/>
    </location>
</feature>
<proteinExistence type="inferred from homology"/>
<evidence type="ECO:0000256" key="7">
    <source>
        <dbReference type="SAM" id="MobiDB-lite"/>
    </source>
</evidence>
<feature type="transmembrane region" description="Helical" evidence="8">
    <location>
        <begin position="275"/>
        <end position="297"/>
    </location>
</feature>
<dbReference type="GO" id="GO:0005886">
    <property type="term" value="C:plasma membrane"/>
    <property type="evidence" value="ECO:0007669"/>
    <property type="project" value="UniProtKB-SubCell"/>
</dbReference>
<feature type="transmembrane region" description="Helical" evidence="8">
    <location>
        <begin position="143"/>
        <end position="164"/>
    </location>
</feature>
<evidence type="ECO:0000259" key="9">
    <source>
        <dbReference type="Pfam" id="PF04932"/>
    </source>
</evidence>